<dbReference type="AlphaFoldDB" id="A0A1I7XR80"/>
<evidence type="ECO:0000313" key="2">
    <source>
        <dbReference type="WBParaSite" id="Hba_20038"/>
    </source>
</evidence>
<dbReference type="Proteomes" id="UP000095283">
    <property type="component" value="Unplaced"/>
</dbReference>
<dbReference type="PANTHER" id="PTHR22954">
    <property type="entry name" value="RETROVIRAL PROTEASE-RELATED"/>
    <property type="match status" value="1"/>
</dbReference>
<dbReference type="InterPro" id="IPR005312">
    <property type="entry name" value="DUF1759"/>
</dbReference>
<organism evidence="1 2">
    <name type="scientific">Heterorhabditis bacteriophora</name>
    <name type="common">Entomopathogenic nematode worm</name>
    <dbReference type="NCBI Taxonomy" id="37862"/>
    <lineage>
        <taxon>Eukaryota</taxon>
        <taxon>Metazoa</taxon>
        <taxon>Ecdysozoa</taxon>
        <taxon>Nematoda</taxon>
        <taxon>Chromadorea</taxon>
        <taxon>Rhabditida</taxon>
        <taxon>Rhabditina</taxon>
        <taxon>Rhabditomorpha</taxon>
        <taxon>Strongyloidea</taxon>
        <taxon>Heterorhabditidae</taxon>
        <taxon>Heterorhabditis</taxon>
    </lineage>
</organism>
<accession>A0A1I7XR80</accession>
<sequence>MQETLTSIRNQYDRYRPWVMTRITTSQARREDDRPKGHRKIATTVALPEITLSTFDRNATEWKRFYQLFSSTIDTNQSLPDIAKLNYLITSFQGFTAQCVDWFDITAENYRLVLNRLK</sequence>
<protein>
    <submittedName>
        <fullName evidence="2">Transposase</fullName>
    </submittedName>
</protein>
<evidence type="ECO:0000313" key="1">
    <source>
        <dbReference type="Proteomes" id="UP000095283"/>
    </source>
</evidence>
<dbReference type="PANTHER" id="PTHR22954:SF3">
    <property type="entry name" value="PROTEIN CBG08539"/>
    <property type="match status" value="1"/>
</dbReference>
<proteinExistence type="predicted"/>
<reference evidence="2" key="1">
    <citation type="submission" date="2016-11" db="UniProtKB">
        <authorList>
            <consortium name="WormBaseParasite"/>
        </authorList>
    </citation>
    <scope>IDENTIFICATION</scope>
</reference>
<dbReference type="Pfam" id="PF03564">
    <property type="entry name" value="DUF1759"/>
    <property type="match status" value="1"/>
</dbReference>
<name>A0A1I7XR80_HETBA</name>
<dbReference type="WBParaSite" id="Hba_20038">
    <property type="protein sequence ID" value="Hba_20038"/>
    <property type="gene ID" value="Hba_20038"/>
</dbReference>
<keyword evidence="1" id="KW-1185">Reference proteome</keyword>